<dbReference type="VEuPathDB" id="FungiDB:HpaG810342"/>
<evidence type="ECO:0000313" key="3">
    <source>
        <dbReference type="Proteomes" id="UP000011713"/>
    </source>
</evidence>
<keyword evidence="1" id="KW-0732">Signal</keyword>
<dbReference type="InParanoid" id="M4BV02"/>
<reference evidence="3" key="1">
    <citation type="journal article" date="2010" name="Science">
        <title>Signatures of adaptation to obligate biotrophy in the Hyaloperonospora arabidopsidis genome.</title>
        <authorList>
            <person name="Baxter L."/>
            <person name="Tripathy S."/>
            <person name="Ishaque N."/>
            <person name="Boot N."/>
            <person name="Cabral A."/>
            <person name="Kemen E."/>
            <person name="Thines M."/>
            <person name="Ah-Fong A."/>
            <person name="Anderson R."/>
            <person name="Badejoko W."/>
            <person name="Bittner-Eddy P."/>
            <person name="Boore J.L."/>
            <person name="Chibucos M.C."/>
            <person name="Coates M."/>
            <person name="Dehal P."/>
            <person name="Delehaunty K."/>
            <person name="Dong S."/>
            <person name="Downton P."/>
            <person name="Dumas B."/>
            <person name="Fabro G."/>
            <person name="Fronick C."/>
            <person name="Fuerstenberg S.I."/>
            <person name="Fulton L."/>
            <person name="Gaulin E."/>
            <person name="Govers F."/>
            <person name="Hughes L."/>
            <person name="Humphray S."/>
            <person name="Jiang R.H."/>
            <person name="Judelson H."/>
            <person name="Kamoun S."/>
            <person name="Kyung K."/>
            <person name="Meijer H."/>
            <person name="Minx P."/>
            <person name="Morris P."/>
            <person name="Nelson J."/>
            <person name="Phuntumart V."/>
            <person name="Qutob D."/>
            <person name="Rehmany A."/>
            <person name="Rougon-Cardoso A."/>
            <person name="Ryden P."/>
            <person name="Torto-Alalibo T."/>
            <person name="Studholme D."/>
            <person name="Wang Y."/>
            <person name="Win J."/>
            <person name="Wood J."/>
            <person name="Clifton S.W."/>
            <person name="Rogers J."/>
            <person name="Van den Ackerveken G."/>
            <person name="Jones J.D."/>
            <person name="McDowell J.M."/>
            <person name="Beynon J."/>
            <person name="Tyler B.M."/>
        </authorList>
    </citation>
    <scope>NUCLEOTIDE SEQUENCE [LARGE SCALE GENOMIC DNA]</scope>
    <source>
        <strain evidence="3">Emoy2</strain>
    </source>
</reference>
<evidence type="ECO:0008006" key="4">
    <source>
        <dbReference type="Google" id="ProtNLM"/>
    </source>
</evidence>
<organism evidence="2 3">
    <name type="scientific">Hyaloperonospora arabidopsidis (strain Emoy2)</name>
    <name type="common">Downy mildew agent</name>
    <name type="synonym">Peronospora arabidopsidis</name>
    <dbReference type="NCBI Taxonomy" id="559515"/>
    <lineage>
        <taxon>Eukaryota</taxon>
        <taxon>Sar</taxon>
        <taxon>Stramenopiles</taxon>
        <taxon>Oomycota</taxon>
        <taxon>Peronosporomycetes</taxon>
        <taxon>Peronosporales</taxon>
        <taxon>Peronosporaceae</taxon>
        <taxon>Hyaloperonospora</taxon>
    </lineage>
</organism>
<keyword evidence="3" id="KW-1185">Reference proteome</keyword>
<reference evidence="2" key="2">
    <citation type="submission" date="2015-06" db="UniProtKB">
        <authorList>
            <consortium name="EnsemblProtists"/>
        </authorList>
    </citation>
    <scope>IDENTIFICATION</scope>
    <source>
        <strain evidence="2">Emoy2</strain>
    </source>
</reference>
<evidence type="ECO:0000313" key="2">
    <source>
        <dbReference type="EnsemblProtists" id="HpaP810342"/>
    </source>
</evidence>
<evidence type="ECO:0000256" key="1">
    <source>
        <dbReference type="SAM" id="SignalP"/>
    </source>
</evidence>
<protein>
    <recommendedName>
        <fullName evidence="4">RxLR effector candidate protein</fullName>
    </recommendedName>
</protein>
<feature type="chain" id="PRO_5004049487" description="RxLR effector candidate protein" evidence="1">
    <location>
        <begin position="19"/>
        <end position="86"/>
    </location>
</feature>
<accession>M4BV02</accession>
<dbReference type="AlphaFoldDB" id="M4BV02"/>
<feature type="signal peptide" evidence="1">
    <location>
        <begin position="1"/>
        <end position="18"/>
    </location>
</feature>
<sequence length="86" mass="9550">MSELLLSALLCSLPCASGFRAELCWLGLEAEERGRAAYATPAQRSRALPALRFIDSLPDGRTDCPCVKSQRILRECREPEQGRERG</sequence>
<dbReference type="EMBL" id="JH597958">
    <property type="status" value="NOT_ANNOTATED_CDS"/>
    <property type="molecule type" value="Genomic_DNA"/>
</dbReference>
<dbReference type="EnsemblProtists" id="HpaT810342">
    <property type="protein sequence ID" value="HpaP810342"/>
    <property type="gene ID" value="HpaG810342"/>
</dbReference>
<dbReference type="HOGENOM" id="CLU_2502712_0_0_1"/>
<proteinExistence type="predicted"/>
<name>M4BV02_HYAAE</name>
<dbReference type="Proteomes" id="UP000011713">
    <property type="component" value="Unassembled WGS sequence"/>
</dbReference>